<feature type="region of interest" description="Disordered" evidence="1">
    <location>
        <begin position="684"/>
        <end position="718"/>
    </location>
</feature>
<proteinExistence type="predicted"/>
<keyword evidence="2" id="KW-1133">Transmembrane helix</keyword>
<evidence type="ECO:0000313" key="3">
    <source>
        <dbReference type="EMBL" id="KAF5843880.1"/>
    </source>
</evidence>
<evidence type="ECO:0000256" key="2">
    <source>
        <dbReference type="SAM" id="Phobius"/>
    </source>
</evidence>
<evidence type="ECO:0000256" key="1">
    <source>
        <dbReference type="SAM" id="MobiDB-lite"/>
    </source>
</evidence>
<protein>
    <submittedName>
        <fullName evidence="3">Uncharacterized protein</fullName>
    </submittedName>
</protein>
<feature type="compositionally biased region" description="Basic and acidic residues" evidence="1">
    <location>
        <begin position="946"/>
        <end position="956"/>
    </location>
</feature>
<keyword evidence="4" id="KW-1185">Reference proteome</keyword>
<gene>
    <name evidence="3" type="ORF">DUNSADRAFT_2</name>
</gene>
<dbReference type="Proteomes" id="UP000815325">
    <property type="component" value="Unassembled WGS sequence"/>
</dbReference>
<organism evidence="3 4">
    <name type="scientific">Dunaliella salina</name>
    <name type="common">Green alga</name>
    <name type="synonym">Protococcus salinus</name>
    <dbReference type="NCBI Taxonomy" id="3046"/>
    <lineage>
        <taxon>Eukaryota</taxon>
        <taxon>Viridiplantae</taxon>
        <taxon>Chlorophyta</taxon>
        <taxon>core chlorophytes</taxon>
        <taxon>Chlorophyceae</taxon>
        <taxon>CS clade</taxon>
        <taxon>Chlamydomonadales</taxon>
        <taxon>Dunaliellaceae</taxon>
        <taxon>Dunaliella</taxon>
    </lineage>
</organism>
<keyword evidence="2" id="KW-0812">Transmembrane</keyword>
<reference evidence="3" key="1">
    <citation type="submission" date="2017-08" db="EMBL/GenBank/DDBJ databases">
        <authorList>
            <person name="Polle J.E."/>
            <person name="Barry K."/>
            <person name="Cushman J."/>
            <person name="Schmutz J."/>
            <person name="Tran D."/>
            <person name="Hathwaick L.T."/>
            <person name="Yim W.C."/>
            <person name="Jenkins J."/>
            <person name="Mckie-Krisberg Z.M."/>
            <person name="Prochnik S."/>
            <person name="Lindquist E."/>
            <person name="Dockter R.B."/>
            <person name="Adam C."/>
            <person name="Molina H."/>
            <person name="Bunkerborg J."/>
            <person name="Jin E."/>
            <person name="Buchheim M."/>
            <person name="Magnuson J."/>
        </authorList>
    </citation>
    <scope>NUCLEOTIDE SEQUENCE</scope>
    <source>
        <strain evidence="3">CCAP 19/18</strain>
    </source>
</reference>
<comment type="caution">
    <text evidence="3">The sequence shown here is derived from an EMBL/GenBank/DDBJ whole genome shotgun (WGS) entry which is preliminary data.</text>
</comment>
<keyword evidence="2" id="KW-0472">Membrane</keyword>
<feature type="region of interest" description="Disordered" evidence="1">
    <location>
        <begin position="894"/>
        <end position="956"/>
    </location>
</feature>
<dbReference type="EMBL" id="MU069436">
    <property type="protein sequence ID" value="KAF5843880.1"/>
    <property type="molecule type" value="Genomic_DNA"/>
</dbReference>
<sequence>MLLAVSILQDDVPLNITAEAVTVPNGGLNVTENTTAVVLDVIAPACTLPSALVSVNDNLGATFELPANMGDGGVLEAAPTNGSTVTALSCSTTINTTCDNNNLMVLMTSSFTQEPQPIVPTSSCPCWAPPDGNGDCPFPQIPITLETVTANASLGVSYQQCIDPANFDYYRGEMAFSFCWRYKCLPDAFSKSNFTATVPGLERFNIPQMPGGVVYNATIKATPGVVLSVSGPAKDATKQDVSFTNGPEETRPSLALVNRGDWTTMNVTLPEGGWSNASFTFFVPISYDDLSAAVTMILWEGQDLPSAPPPPVGTVCACPAEVEEDGSCGQGLMLARYTRTDDPLRSTDRCLSPPQYDIFRTPPRFVFSTCWLWECLGPDFTGPDSTRIKPYSIMLPNVTAFHNMERMLPGTATLELRKPSQVNMSVSISAGAEEAGPFWESDSFITLPGSQRGDISSLAITIEVPPQPWFDNNAAALIIVPGPFPPPPPLPPTLPPLPPLSPGSGVEDATSFIVARYTVLEELSSEVLDSLLMRPSADIVAEVTQLIVLLPTAFSDMMAVPSCNPDALAATKATLAEIWGIEQSMVANLQCSMGGTITQRRRQLLAAPSTGPARRLLQAETDPCNAGAMICLDIQVAVPYSDVASTSGGIEGQVSSFRAGIESNQAMKDSLHGFGQAIVASRFKISQPDRQDEQPSSDAPGRRLAQGDSTPPDCSVLDSTLSRRLRDKIISDLECEREVVQPQEDEGTSPGRDPSDPAPPDDDVIEEGPPAGNEDPGTGGSSDDSDLGMILGLALGLGLGITSLVGVIYLIVRVRRLKEESALAAAMKVDPQDWRKTKNRVAPEPVVLQRHEVRPEVRPPVLTAEGPRLAFGGKSSAPSTAARLLQQQLHMQQNPTFQRWQQTHDGRPKPATAPSSPSGVRRTHLPPVQSRRARLSDDPLPAVQRQQDKEEVSEAD</sequence>
<evidence type="ECO:0000313" key="4">
    <source>
        <dbReference type="Proteomes" id="UP000815325"/>
    </source>
</evidence>
<feature type="transmembrane region" description="Helical" evidence="2">
    <location>
        <begin position="787"/>
        <end position="812"/>
    </location>
</feature>
<feature type="region of interest" description="Disordered" evidence="1">
    <location>
        <begin position="734"/>
        <end position="784"/>
    </location>
</feature>
<name>A0ABQ7HAJ8_DUNSA</name>
<accession>A0ABQ7HAJ8</accession>